<evidence type="ECO:0000256" key="3">
    <source>
        <dbReference type="SAM" id="MobiDB-lite"/>
    </source>
</evidence>
<keyword evidence="2" id="KW-0808">Transferase</keyword>
<name>A0A917WGA5_9ACTN</name>
<feature type="region of interest" description="Disordered" evidence="3">
    <location>
        <begin position="823"/>
        <end position="843"/>
    </location>
</feature>
<reference evidence="5" key="1">
    <citation type="journal article" date="2014" name="Int. J. Syst. Evol. Microbiol.">
        <title>Complete genome sequence of Corynebacterium casei LMG S-19264T (=DSM 44701T), isolated from a smear-ripened cheese.</title>
        <authorList>
            <consortium name="US DOE Joint Genome Institute (JGI-PGF)"/>
            <person name="Walter F."/>
            <person name="Albersmeier A."/>
            <person name="Kalinowski J."/>
            <person name="Ruckert C."/>
        </authorList>
    </citation>
    <scope>NUCLEOTIDE SEQUENCE</scope>
    <source>
        <strain evidence="5">CGMCC 4.7308</strain>
    </source>
</reference>
<reference evidence="5" key="2">
    <citation type="submission" date="2020-09" db="EMBL/GenBank/DDBJ databases">
        <authorList>
            <person name="Sun Q."/>
            <person name="Zhou Y."/>
        </authorList>
    </citation>
    <scope>NUCLEOTIDE SEQUENCE</scope>
    <source>
        <strain evidence="5">CGMCC 4.7308</strain>
    </source>
</reference>
<evidence type="ECO:0000256" key="1">
    <source>
        <dbReference type="ARBA" id="ARBA00022676"/>
    </source>
</evidence>
<dbReference type="Proteomes" id="UP000655208">
    <property type="component" value="Unassembled WGS sequence"/>
</dbReference>
<evidence type="ECO:0000313" key="6">
    <source>
        <dbReference type="Proteomes" id="UP000655208"/>
    </source>
</evidence>
<evidence type="ECO:0000256" key="2">
    <source>
        <dbReference type="ARBA" id="ARBA00022679"/>
    </source>
</evidence>
<protein>
    <recommendedName>
        <fullName evidence="4">Glycosyltransferase subfamily 4-like N-terminal domain-containing protein</fullName>
    </recommendedName>
</protein>
<dbReference type="Pfam" id="PF13692">
    <property type="entry name" value="Glyco_trans_1_4"/>
    <property type="match status" value="2"/>
</dbReference>
<dbReference type="PANTHER" id="PTHR12526">
    <property type="entry name" value="GLYCOSYLTRANSFERASE"/>
    <property type="match status" value="1"/>
</dbReference>
<feature type="compositionally biased region" description="Gly residues" evidence="3">
    <location>
        <begin position="450"/>
        <end position="463"/>
    </location>
</feature>
<dbReference type="Gene3D" id="3.40.50.2000">
    <property type="entry name" value="Glycogen Phosphorylase B"/>
    <property type="match status" value="3"/>
</dbReference>
<dbReference type="RefSeq" id="WP_188941588.1">
    <property type="nucleotide sequence ID" value="NZ_BMNA01000004.1"/>
</dbReference>
<dbReference type="EMBL" id="BMNA01000004">
    <property type="protein sequence ID" value="GGM01539.1"/>
    <property type="molecule type" value="Genomic_DNA"/>
</dbReference>
<keyword evidence="1" id="KW-0328">Glycosyltransferase</keyword>
<evidence type="ECO:0000313" key="5">
    <source>
        <dbReference type="EMBL" id="GGM01539.1"/>
    </source>
</evidence>
<dbReference type="AlphaFoldDB" id="A0A917WGA5"/>
<dbReference type="InterPro" id="IPR028098">
    <property type="entry name" value="Glyco_trans_4-like_N"/>
</dbReference>
<dbReference type="Pfam" id="PF13439">
    <property type="entry name" value="Glyco_transf_4"/>
    <property type="match status" value="1"/>
</dbReference>
<sequence length="912" mass="97650">MRIALVSAHYPPNFVSGGTLVPQRLARTLAARGHDVRVFAGELLPGEPDLAVRVERDAGAPADAGGGVEITWVSSNGFLGWDDDRNWDNPAVERLFMEFLRRVRPDVVHLHTLQGLGGGLVPLAAASGAATVVTQHDLWWWCARQFLVQELPGRSGDLRPCGSVVDCSVCPCSVDEPWRRRRDAALADRLAAADLVLAPSAPMVELLAANGVDPARLALDENPAPDDVRDRAARTAGAATTAAVPHRDPGGPVRFVFAGGRYPVKGGALAVEAARRLAGLDGWTLDLYGVEHRGPLPAGVTVHPPYPAESAARVLEGYDVLVLSSIMLESYSLLTREALAAGCAVVTGDNPGPVEVVRDGVNGLVVPRGDADALAAALRRLVTDRALLDRLRPAPGSVALRSLDDQADGLLAHYRRILDERPAAPVPPAAGDTGSGDLADDLTGDRARGPGSGDGGARSDGGTGLPRIQRVLLLTGIDGAPLRYRGHLAAEALAAVGVHMDVRHYRDPAAADLAVRADAVVAYRVPATDQVLELLAAVRALPRPVPVLFDIDDLVVDPGVAAELDPVLIAAGVDLDLYWQGVRRYRTTLEHCDAYIGSTEYLCRRVGELTGMPVHRWANGVGRELGRASDAALRRDRAPGPLRIGYFSGTNTHNEDWAHIEPAVAELLASRPDVELHLGGLLEPSAALAPFGSRVVRLPFTPWYDLPARLRDLDVNLAPLAPGRTFNEAKSAIKWLEAALVGVPTVASPTQPFREAVDDGRTGLLAGDPDEWSAALRRLVDDPVLRTSVGRQARDRALLELSPARQGHRYRDLLQAAQRDVAARGHRPPGGWPDETLSEPPTTVHLEHYGPLDIRDGRIRPAAQRGVRELAVAYRDAARTMLAEQGLVATARRALSVARRLRRTGLARLRSR</sequence>
<feature type="domain" description="Glycosyltransferase subfamily 4-like N-terminal" evidence="4">
    <location>
        <begin position="17"/>
        <end position="218"/>
    </location>
</feature>
<dbReference type="SUPFAM" id="SSF53756">
    <property type="entry name" value="UDP-Glycosyltransferase/glycogen phosphorylase"/>
    <property type="match status" value="2"/>
</dbReference>
<gene>
    <name evidence="5" type="ORF">GCM10011594_21990</name>
</gene>
<feature type="region of interest" description="Disordered" evidence="3">
    <location>
        <begin position="422"/>
        <end position="463"/>
    </location>
</feature>
<dbReference type="GO" id="GO:0016757">
    <property type="term" value="F:glycosyltransferase activity"/>
    <property type="evidence" value="ECO:0007669"/>
    <property type="project" value="UniProtKB-KW"/>
</dbReference>
<keyword evidence="6" id="KW-1185">Reference proteome</keyword>
<proteinExistence type="predicted"/>
<organism evidence="5 6">
    <name type="scientific">Nakamurella endophytica</name>
    <dbReference type="NCBI Taxonomy" id="1748367"/>
    <lineage>
        <taxon>Bacteria</taxon>
        <taxon>Bacillati</taxon>
        <taxon>Actinomycetota</taxon>
        <taxon>Actinomycetes</taxon>
        <taxon>Nakamurellales</taxon>
        <taxon>Nakamurellaceae</taxon>
        <taxon>Nakamurella</taxon>
    </lineage>
</organism>
<comment type="caution">
    <text evidence="5">The sequence shown here is derived from an EMBL/GenBank/DDBJ whole genome shotgun (WGS) entry which is preliminary data.</text>
</comment>
<evidence type="ECO:0000259" key="4">
    <source>
        <dbReference type="Pfam" id="PF13439"/>
    </source>
</evidence>
<accession>A0A917WGA5</accession>